<evidence type="ECO:0000313" key="2">
    <source>
        <dbReference type="EMBL" id="RDB31677.1"/>
    </source>
</evidence>
<feature type="transmembrane region" description="Helical" evidence="1">
    <location>
        <begin position="137"/>
        <end position="162"/>
    </location>
</feature>
<evidence type="ECO:0000256" key="1">
    <source>
        <dbReference type="SAM" id="Phobius"/>
    </source>
</evidence>
<dbReference type="Proteomes" id="UP000253816">
    <property type="component" value="Unassembled WGS sequence"/>
</dbReference>
<protein>
    <recommendedName>
        <fullName evidence="4">Transmembrane protein</fullName>
    </recommendedName>
</protein>
<keyword evidence="1" id="KW-1133">Transmembrane helix</keyword>
<gene>
    <name evidence="2" type="ORF">HAT2_00185</name>
</gene>
<feature type="transmembrane region" description="Helical" evidence="1">
    <location>
        <begin position="51"/>
        <end position="74"/>
    </location>
</feature>
<feature type="transmembrane region" description="Helical" evidence="1">
    <location>
        <begin position="103"/>
        <end position="125"/>
    </location>
</feature>
<name>A0A369KFJ8_9BACT</name>
<proteinExistence type="predicted"/>
<sequence length="238" mass="26343">MFYFLVRFNAVSGLHMFRHFSTSFSPDLRALGFSCSLFAVRSCVRLPASTVCVSLVGALLLFHPVLQIVCLVFPCPDSWKASLLAQTDRFLLLSATVAFLESLLFALLGIWTCTWSMLYALFLILSIKGKIELPKESVFFTVLGAASAFVMQKLFFQSLLFAPKTLSDLNDKKEEQKNHPKGLISSEAVASLCVGAAVAQLTSSEVVKKAAKKVAQSLQDEYNKRRQEENYFSEGSDA</sequence>
<keyword evidence="3" id="KW-1185">Reference proteome</keyword>
<keyword evidence="1" id="KW-0812">Transmembrane</keyword>
<evidence type="ECO:0008006" key="4">
    <source>
        <dbReference type="Google" id="ProtNLM"/>
    </source>
</evidence>
<dbReference type="EMBL" id="QQBG01000009">
    <property type="protein sequence ID" value="RDB31677.1"/>
    <property type="molecule type" value="Genomic_DNA"/>
</dbReference>
<dbReference type="AlphaFoldDB" id="A0A369KFJ8"/>
<accession>A0A369KFJ8</accession>
<comment type="caution">
    <text evidence="2">The sequence shown here is derived from an EMBL/GenBank/DDBJ whole genome shotgun (WGS) entry which is preliminary data.</text>
</comment>
<evidence type="ECO:0000313" key="3">
    <source>
        <dbReference type="Proteomes" id="UP000253816"/>
    </source>
</evidence>
<dbReference type="RefSeq" id="WP_114544159.1">
    <property type="nucleotide sequence ID" value="NZ_QQBG01000009.1"/>
</dbReference>
<reference evidence="2 3" key="1">
    <citation type="submission" date="2018-07" db="EMBL/GenBank/DDBJ databases">
        <title>Comparative genomics of the Candidatus Parilichlamydiaceae reveals evidence of convergent evolution and genome reduction in the phylum Chlamydiae.</title>
        <authorList>
            <person name="Taylor-Brown A."/>
            <person name="Polkinghorne A."/>
        </authorList>
    </citation>
    <scope>NUCLEOTIDE SEQUENCE [LARGE SCALE GENOMIC DNA]</scope>
    <source>
        <strain evidence="2 3">Hat2</strain>
    </source>
</reference>
<keyword evidence="1" id="KW-0472">Membrane</keyword>
<organism evidence="2 3">
    <name type="scientific">Candidatus Similichlamydia laticola</name>
    <dbReference type="NCBI Taxonomy" id="2170265"/>
    <lineage>
        <taxon>Bacteria</taxon>
        <taxon>Pseudomonadati</taxon>
        <taxon>Chlamydiota</taxon>
        <taxon>Chlamydiia</taxon>
        <taxon>Parachlamydiales</taxon>
        <taxon>Candidatus Parilichlamydiaceae</taxon>
        <taxon>Candidatus Similichlamydia</taxon>
    </lineage>
</organism>